<evidence type="ECO:0000313" key="3">
    <source>
        <dbReference type="Proteomes" id="UP000178490"/>
    </source>
</evidence>
<dbReference type="Gene3D" id="3.90.550.10">
    <property type="entry name" value="Spore Coat Polysaccharide Biosynthesis Protein SpsA, Chain A"/>
    <property type="match status" value="1"/>
</dbReference>
<dbReference type="PANTHER" id="PTHR22916:SF3">
    <property type="entry name" value="UDP-GLCNAC:BETAGAL BETA-1,3-N-ACETYLGLUCOSAMINYLTRANSFERASE-LIKE PROTEIN 1"/>
    <property type="match status" value="1"/>
</dbReference>
<evidence type="ECO:0000259" key="1">
    <source>
        <dbReference type="Pfam" id="PF00535"/>
    </source>
</evidence>
<accession>A0A1F6P189</accession>
<dbReference type="AlphaFoldDB" id="A0A1F6P189"/>
<dbReference type="InterPro" id="IPR029044">
    <property type="entry name" value="Nucleotide-diphossugar_trans"/>
</dbReference>
<dbReference type="GO" id="GO:0016758">
    <property type="term" value="F:hexosyltransferase activity"/>
    <property type="evidence" value="ECO:0007669"/>
    <property type="project" value="UniProtKB-ARBA"/>
</dbReference>
<reference evidence="2 3" key="1">
    <citation type="journal article" date="2016" name="Nat. Commun.">
        <title>Thousands of microbial genomes shed light on interconnected biogeochemical processes in an aquifer system.</title>
        <authorList>
            <person name="Anantharaman K."/>
            <person name="Brown C.T."/>
            <person name="Hug L.A."/>
            <person name="Sharon I."/>
            <person name="Castelle C.J."/>
            <person name="Probst A.J."/>
            <person name="Thomas B.C."/>
            <person name="Singh A."/>
            <person name="Wilkins M.J."/>
            <person name="Karaoz U."/>
            <person name="Brodie E.L."/>
            <person name="Williams K.H."/>
            <person name="Hubbard S.S."/>
            <person name="Banfield J.F."/>
        </authorList>
    </citation>
    <scope>NUCLEOTIDE SEQUENCE [LARGE SCALE GENOMIC DNA]</scope>
</reference>
<dbReference type="CDD" id="cd06433">
    <property type="entry name" value="GT_2_WfgS_like"/>
    <property type="match status" value="1"/>
</dbReference>
<feature type="domain" description="Glycosyltransferase 2-like" evidence="1">
    <location>
        <begin position="4"/>
        <end position="129"/>
    </location>
</feature>
<dbReference type="EMBL" id="MFRC01000022">
    <property type="protein sequence ID" value="OGH89850.1"/>
    <property type="molecule type" value="Genomic_DNA"/>
</dbReference>
<name>A0A1F6P189_9BACT</name>
<dbReference type="Proteomes" id="UP000178490">
    <property type="component" value="Unassembled WGS sequence"/>
</dbReference>
<dbReference type="SUPFAM" id="SSF53448">
    <property type="entry name" value="Nucleotide-diphospho-sugar transferases"/>
    <property type="match status" value="1"/>
</dbReference>
<organism evidence="2 3">
    <name type="scientific">Candidatus Magasanikbacteria bacterium RIFOXYD2_FULL_36_9</name>
    <dbReference type="NCBI Taxonomy" id="1798707"/>
    <lineage>
        <taxon>Bacteria</taxon>
        <taxon>Candidatus Magasanikiibacteriota</taxon>
    </lineage>
</organism>
<proteinExistence type="predicted"/>
<dbReference type="PANTHER" id="PTHR22916">
    <property type="entry name" value="GLYCOSYLTRANSFERASE"/>
    <property type="match status" value="1"/>
</dbReference>
<sequence length="247" mass="28474">MKISIITVCFNSVKTIEDTIKSVIAQQCDSLEYIIIDGDSKDGTLDIINKYKDKITKYISEPDKGIYDAMNKGVGLASGDIIGILNSDDFFSNDSVLKNIMEVFQKNKVDACYGNIEYVQRDNTKKCIRYWKAGEFNVKKLVSGWIMPHPTFFVRKALYDNFGNFNLKFKIAADYELMLRFLNKNIVVKYLDQTLVCMREGGFSASGFKQRLKGWNELKLAWLENGLTVPHFFIIRRLLSKIKQYFI</sequence>
<protein>
    <recommendedName>
        <fullName evidence="1">Glycosyltransferase 2-like domain-containing protein</fullName>
    </recommendedName>
</protein>
<comment type="caution">
    <text evidence="2">The sequence shown here is derived from an EMBL/GenBank/DDBJ whole genome shotgun (WGS) entry which is preliminary data.</text>
</comment>
<evidence type="ECO:0000313" key="2">
    <source>
        <dbReference type="EMBL" id="OGH89850.1"/>
    </source>
</evidence>
<dbReference type="Pfam" id="PF00535">
    <property type="entry name" value="Glycos_transf_2"/>
    <property type="match status" value="1"/>
</dbReference>
<gene>
    <name evidence="2" type="ORF">A2537_01370</name>
</gene>
<dbReference type="InterPro" id="IPR001173">
    <property type="entry name" value="Glyco_trans_2-like"/>
</dbReference>